<dbReference type="AlphaFoldDB" id="A0A914EC81"/>
<sequence length="178" mass="21070">MVDSVKRNERRRNFYESIRKDPEEFMQIHGRKCPIHVDPVLARNANSANTLRKWQGDPNILIDRFDVRAHLDYIPEAKVLDKEMPIESVEELQCEYERYRILGVNEFQKVTEKSFLSSIAAKEFWPSSGNQLKRKLQLDFPMIRKLLPTQNICLILIVIRKMSSMKLKILILILIWMV</sequence>
<dbReference type="Proteomes" id="UP000887540">
    <property type="component" value="Unplaced"/>
</dbReference>
<dbReference type="WBParaSite" id="ACRNAN_scaffold6788.g27349.t1">
    <property type="protein sequence ID" value="ACRNAN_scaffold6788.g27349.t1"/>
    <property type="gene ID" value="ACRNAN_scaffold6788.g27349"/>
</dbReference>
<dbReference type="Pfam" id="PF09750">
    <property type="entry name" value="DRY_EERY"/>
    <property type="match status" value="1"/>
</dbReference>
<evidence type="ECO:0000259" key="3">
    <source>
        <dbReference type="SMART" id="SM01141"/>
    </source>
</evidence>
<feature type="domain" description="Suppressor of white apricot N-terminal" evidence="3">
    <location>
        <begin position="24"/>
        <end position="139"/>
    </location>
</feature>
<dbReference type="InterPro" id="IPR040397">
    <property type="entry name" value="SWAP"/>
</dbReference>
<evidence type="ECO:0000313" key="5">
    <source>
        <dbReference type="WBParaSite" id="ACRNAN_scaffold6788.g27349.t1"/>
    </source>
</evidence>
<dbReference type="PANTHER" id="PTHR13161">
    <property type="entry name" value="SPLICING FACTOR SUPPRESSOR OF WHITE APRICOT"/>
    <property type="match status" value="1"/>
</dbReference>
<dbReference type="InterPro" id="IPR019147">
    <property type="entry name" value="SWAP_N_domain"/>
</dbReference>
<proteinExistence type="predicted"/>
<evidence type="ECO:0000256" key="2">
    <source>
        <dbReference type="ARBA" id="ARBA00023187"/>
    </source>
</evidence>
<keyword evidence="1" id="KW-0507">mRNA processing</keyword>
<keyword evidence="2" id="KW-0508">mRNA splicing</keyword>
<dbReference type="PANTHER" id="PTHR13161:SF4">
    <property type="entry name" value="CLK4-ASSOCIATING SERINE_ARGININE RICH PROTEIN"/>
    <property type="match status" value="1"/>
</dbReference>
<dbReference type="SMART" id="SM01141">
    <property type="entry name" value="DRY_EERY"/>
    <property type="match status" value="1"/>
</dbReference>
<keyword evidence="4" id="KW-1185">Reference proteome</keyword>
<evidence type="ECO:0000313" key="4">
    <source>
        <dbReference type="Proteomes" id="UP000887540"/>
    </source>
</evidence>
<dbReference type="GO" id="GO:0006397">
    <property type="term" value="P:mRNA processing"/>
    <property type="evidence" value="ECO:0007669"/>
    <property type="project" value="UniProtKB-KW"/>
</dbReference>
<protein>
    <submittedName>
        <fullName evidence="5">Suppressor of white apricot N-terminal domain-containing protein</fullName>
    </submittedName>
</protein>
<evidence type="ECO:0000256" key="1">
    <source>
        <dbReference type="ARBA" id="ARBA00022664"/>
    </source>
</evidence>
<reference evidence="5" key="1">
    <citation type="submission" date="2022-11" db="UniProtKB">
        <authorList>
            <consortium name="WormBaseParasite"/>
        </authorList>
    </citation>
    <scope>IDENTIFICATION</scope>
</reference>
<accession>A0A914EC81</accession>
<organism evidence="4 5">
    <name type="scientific">Acrobeloides nanus</name>
    <dbReference type="NCBI Taxonomy" id="290746"/>
    <lineage>
        <taxon>Eukaryota</taxon>
        <taxon>Metazoa</taxon>
        <taxon>Ecdysozoa</taxon>
        <taxon>Nematoda</taxon>
        <taxon>Chromadorea</taxon>
        <taxon>Rhabditida</taxon>
        <taxon>Tylenchina</taxon>
        <taxon>Cephalobomorpha</taxon>
        <taxon>Cephaloboidea</taxon>
        <taxon>Cephalobidae</taxon>
        <taxon>Acrobeloides</taxon>
    </lineage>
</organism>
<dbReference type="GO" id="GO:0008380">
    <property type="term" value="P:RNA splicing"/>
    <property type="evidence" value="ECO:0007669"/>
    <property type="project" value="UniProtKB-KW"/>
</dbReference>
<name>A0A914EC81_9BILA</name>